<dbReference type="HOGENOM" id="CLU_1983823_0_0_1"/>
<sequence length="126" mass="14377">MYLVACSNDESCLELDEEVWSSLVKVEKKEDRSLMRTCLKNHDFQLYDQAESKMNNSEATTFTSTQTLTLVSVVSCVPGDQVIDAPPARRKREDFRENPESDSQFEIHPSETINHSNNTDYDPLAN</sequence>
<dbReference type="KEGG" id="dpx:DAPPUDRAFT_253783"/>
<dbReference type="InParanoid" id="E9H5E4"/>
<dbReference type="AlphaFoldDB" id="E9H5E4"/>
<evidence type="ECO:0000313" key="2">
    <source>
        <dbReference type="EMBL" id="EFX72946.1"/>
    </source>
</evidence>
<dbReference type="EMBL" id="GL732594">
    <property type="protein sequence ID" value="EFX72946.1"/>
    <property type="molecule type" value="Genomic_DNA"/>
</dbReference>
<reference evidence="2 3" key="1">
    <citation type="journal article" date="2011" name="Science">
        <title>The ecoresponsive genome of Daphnia pulex.</title>
        <authorList>
            <person name="Colbourne J.K."/>
            <person name="Pfrender M.E."/>
            <person name="Gilbert D."/>
            <person name="Thomas W.K."/>
            <person name="Tucker A."/>
            <person name="Oakley T.H."/>
            <person name="Tokishita S."/>
            <person name="Aerts A."/>
            <person name="Arnold G.J."/>
            <person name="Basu M.K."/>
            <person name="Bauer D.J."/>
            <person name="Caceres C.E."/>
            <person name="Carmel L."/>
            <person name="Casola C."/>
            <person name="Choi J.H."/>
            <person name="Detter J.C."/>
            <person name="Dong Q."/>
            <person name="Dusheyko S."/>
            <person name="Eads B.D."/>
            <person name="Frohlich T."/>
            <person name="Geiler-Samerotte K.A."/>
            <person name="Gerlach D."/>
            <person name="Hatcher P."/>
            <person name="Jogdeo S."/>
            <person name="Krijgsveld J."/>
            <person name="Kriventseva E.V."/>
            <person name="Kultz D."/>
            <person name="Laforsch C."/>
            <person name="Lindquist E."/>
            <person name="Lopez J."/>
            <person name="Manak J.R."/>
            <person name="Muller J."/>
            <person name="Pangilinan J."/>
            <person name="Patwardhan R.P."/>
            <person name="Pitluck S."/>
            <person name="Pritham E.J."/>
            <person name="Rechtsteiner A."/>
            <person name="Rho M."/>
            <person name="Rogozin I.B."/>
            <person name="Sakarya O."/>
            <person name="Salamov A."/>
            <person name="Schaack S."/>
            <person name="Shapiro H."/>
            <person name="Shiga Y."/>
            <person name="Skalitzky C."/>
            <person name="Smith Z."/>
            <person name="Souvorov A."/>
            <person name="Sung W."/>
            <person name="Tang Z."/>
            <person name="Tsuchiya D."/>
            <person name="Tu H."/>
            <person name="Vos H."/>
            <person name="Wang M."/>
            <person name="Wolf Y.I."/>
            <person name="Yamagata H."/>
            <person name="Yamada T."/>
            <person name="Ye Y."/>
            <person name="Shaw J.R."/>
            <person name="Andrews J."/>
            <person name="Crease T.J."/>
            <person name="Tang H."/>
            <person name="Lucas S.M."/>
            <person name="Robertson H.M."/>
            <person name="Bork P."/>
            <person name="Koonin E.V."/>
            <person name="Zdobnov E.M."/>
            <person name="Grigoriev I.V."/>
            <person name="Lynch M."/>
            <person name="Boore J.L."/>
        </authorList>
    </citation>
    <scope>NUCLEOTIDE SEQUENCE [LARGE SCALE GENOMIC DNA]</scope>
</reference>
<evidence type="ECO:0000256" key="1">
    <source>
        <dbReference type="SAM" id="MobiDB-lite"/>
    </source>
</evidence>
<feature type="region of interest" description="Disordered" evidence="1">
    <location>
        <begin position="82"/>
        <end position="126"/>
    </location>
</feature>
<protein>
    <submittedName>
        <fullName evidence="2">Uncharacterized protein</fullName>
    </submittedName>
</protein>
<accession>E9H5E4</accession>
<organism evidence="2 3">
    <name type="scientific">Daphnia pulex</name>
    <name type="common">Water flea</name>
    <dbReference type="NCBI Taxonomy" id="6669"/>
    <lineage>
        <taxon>Eukaryota</taxon>
        <taxon>Metazoa</taxon>
        <taxon>Ecdysozoa</taxon>
        <taxon>Arthropoda</taxon>
        <taxon>Crustacea</taxon>
        <taxon>Branchiopoda</taxon>
        <taxon>Diplostraca</taxon>
        <taxon>Cladocera</taxon>
        <taxon>Anomopoda</taxon>
        <taxon>Daphniidae</taxon>
        <taxon>Daphnia</taxon>
    </lineage>
</organism>
<feature type="compositionally biased region" description="Polar residues" evidence="1">
    <location>
        <begin position="111"/>
        <end position="120"/>
    </location>
</feature>
<evidence type="ECO:0000313" key="3">
    <source>
        <dbReference type="Proteomes" id="UP000000305"/>
    </source>
</evidence>
<proteinExistence type="predicted"/>
<name>E9H5E4_DAPPU</name>
<gene>
    <name evidence="2" type="ORF">DAPPUDRAFT_253783</name>
</gene>
<keyword evidence="3" id="KW-1185">Reference proteome</keyword>
<dbReference type="Proteomes" id="UP000000305">
    <property type="component" value="Unassembled WGS sequence"/>
</dbReference>